<name>A0ABC8KW03_ERUVS</name>
<dbReference type="EMBL" id="CAKOAT010358599">
    <property type="protein sequence ID" value="CAH8363390.1"/>
    <property type="molecule type" value="Genomic_DNA"/>
</dbReference>
<dbReference type="Proteomes" id="UP001642260">
    <property type="component" value="Unassembled WGS sequence"/>
</dbReference>
<evidence type="ECO:0000313" key="2">
    <source>
        <dbReference type="Proteomes" id="UP001642260"/>
    </source>
</evidence>
<gene>
    <name evidence="1" type="ORF">ERUC_LOCUS29146</name>
</gene>
<reference evidence="1 2" key="1">
    <citation type="submission" date="2022-03" db="EMBL/GenBank/DDBJ databases">
        <authorList>
            <person name="Macdonald S."/>
            <person name="Ahmed S."/>
            <person name="Newling K."/>
        </authorList>
    </citation>
    <scope>NUCLEOTIDE SEQUENCE [LARGE SCALE GENOMIC DNA]</scope>
</reference>
<protein>
    <submittedName>
        <fullName evidence="1">Uncharacterized protein</fullName>
    </submittedName>
</protein>
<comment type="caution">
    <text evidence="1">The sequence shown here is derived from an EMBL/GenBank/DDBJ whole genome shotgun (WGS) entry which is preliminary data.</text>
</comment>
<accession>A0ABC8KW03</accession>
<dbReference type="AlphaFoldDB" id="A0ABC8KW03"/>
<evidence type="ECO:0000313" key="1">
    <source>
        <dbReference type="EMBL" id="CAH8363390.1"/>
    </source>
</evidence>
<sequence length="90" mass="10752">MKIKRPNTQQRKIIIAIALQTSNVIPTLGDATCTDLDIIVKLTDLNPQTLRRLDLDAYTNDFRNNRRRFMTSKEHFMPYLLPRAWHRWRN</sequence>
<proteinExistence type="predicted"/>
<organism evidence="1 2">
    <name type="scientific">Eruca vesicaria subsp. sativa</name>
    <name type="common">Garden rocket</name>
    <name type="synonym">Eruca sativa</name>
    <dbReference type="NCBI Taxonomy" id="29727"/>
    <lineage>
        <taxon>Eukaryota</taxon>
        <taxon>Viridiplantae</taxon>
        <taxon>Streptophyta</taxon>
        <taxon>Embryophyta</taxon>
        <taxon>Tracheophyta</taxon>
        <taxon>Spermatophyta</taxon>
        <taxon>Magnoliopsida</taxon>
        <taxon>eudicotyledons</taxon>
        <taxon>Gunneridae</taxon>
        <taxon>Pentapetalae</taxon>
        <taxon>rosids</taxon>
        <taxon>malvids</taxon>
        <taxon>Brassicales</taxon>
        <taxon>Brassicaceae</taxon>
        <taxon>Brassiceae</taxon>
        <taxon>Eruca</taxon>
    </lineage>
</organism>
<keyword evidence="2" id="KW-1185">Reference proteome</keyword>